<protein>
    <recommendedName>
        <fullName evidence="5">DUF3108 domain-containing protein</fullName>
    </recommendedName>
</protein>
<evidence type="ECO:0000313" key="4">
    <source>
        <dbReference type="Proteomes" id="UP001229955"/>
    </source>
</evidence>
<dbReference type="EMBL" id="CP130612">
    <property type="protein sequence ID" value="WKW11682.1"/>
    <property type="molecule type" value="Genomic_DNA"/>
</dbReference>
<organism evidence="3 4">
    <name type="scientific">Pseudogemmatithrix spongiicola</name>
    <dbReference type="NCBI Taxonomy" id="3062599"/>
    <lineage>
        <taxon>Bacteria</taxon>
        <taxon>Pseudomonadati</taxon>
        <taxon>Gemmatimonadota</taxon>
        <taxon>Gemmatimonadia</taxon>
        <taxon>Gemmatimonadales</taxon>
        <taxon>Gemmatimonadaceae</taxon>
        <taxon>Pseudogemmatithrix</taxon>
    </lineage>
</organism>
<dbReference type="EMBL" id="CP130613">
    <property type="protein sequence ID" value="WKW14592.1"/>
    <property type="molecule type" value="Genomic_DNA"/>
</dbReference>
<feature type="chain" id="PRO_5041358400" description="DUF3108 domain-containing protein" evidence="1">
    <location>
        <begin position="20"/>
        <end position="231"/>
    </location>
</feature>
<accession>A0AA49Q717</accession>
<keyword evidence="4" id="KW-1185">Reference proteome</keyword>
<dbReference type="AlphaFoldDB" id="A0AA49Q717"/>
<sequence>MFRIAVALLVLAAARSASAQVLILDEGTFTHSVSGTRVGREDFSVRTVRGGGAVYIAQANVLAGENRRTIALTADSAGAPLRFQLEAREATTIVSTVVGERERSTWLGRVVAGARESGREFRLADRTFIAEPSVAHHLWFVLRFGQGRPVVLLTPSANAQDTVQLVEGAADTVTVGARRIAARRWELRDAQDGSLLWEFWADAAGRLLRARDPRSGLDAMRDDPPGETPGR</sequence>
<gene>
    <name evidence="2" type="ORF">Strain138_000939</name>
    <name evidence="3" type="ORF">Strain318_000939</name>
</gene>
<feature type="signal peptide" evidence="1">
    <location>
        <begin position="1"/>
        <end position="19"/>
    </location>
</feature>
<proteinExistence type="predicted"/>
<evidence type="ECO:0000256" key="1">
    <source>
        <dbReference type="SAM" id="SignalP"/>
    </source>
</evidence>
<dbReference type="KEGG" id="pspc:Strain318_000939"/>
<accession>A0AA49Q4B2</accession>
<name>A0AA49Q717_9BACT</name>
<keyword evidence="1" id="KW-0732">Signal</keyword>
<evidence type="ECO:0008006" key="5">
    <source>
        <dbReference type="Google" id="ProtNLM"/>
    </source>
</evidence>
<reference evidence="3" key="1">
    <citation type="submission" date="2023-07" db="EMBL/GenBank/DDBJ databases">
        <authorList>
            <person name="Haufschild T."/>
            <person name="Kallscheuer N."/>
            <person name="Hammer J."/>
            <person name="Kohn T."/>
            <person name="Kabuu M."/>
            <person name="Jogler M."/>
            <person name="Wohfarth N."/>
            <person name="Heuer A."/>
            <person name="Rohde M."/>
            <person name="van Teeseling M.C.F."/>
            <person name="Jogler C."/>
        </authorList>
    </citation>
    <scope>NUCLEOTIDE SEQUENCE</scope>
    <source>
        <strain evidence="2">Strain 138</strain>
        <strain evidence="3">Strain 318</strain>
    </source>
</reference>
<evidence type="ECO:0000313" key="3">
    <source>
        <dbReference type="EMBL" id="WKW14592.1"/>
    </source>
</evidence>
<dbReference type="RefSeq" id="WP_367887379.1">
    <property type="nucleotide sequence ID" value="NZ_CP130612.1"/>
</dbReference>
<evidence type="ECO:0000313" key="2">
    <source>
        <dbReference type="EMBL" id="WKW11682.1"/>
    </source>
</evidence>
<dbReference type="Proteomes" id="UP001229955">
    <property type="component" value="Chromosome"/>
</dbReference>